<evidence type="ECO:0000313" key="1">
    <source>
        <dbReference type="EMBL" id="KAL3319402.1"/>
    </source>
</evidence>
<name>A0ABD2QJP5_9PLAT</name>
<proteinExistence type="predicted"/>
<organism evidence="1 2">
    <name type="scientific">Cichlidogyrus casuarinus</name>
    <dbReference type="NCBI Taxonomy" id="1844966"/>
    <lineage>
        <taxon>Eukaryota</taxon>
        <taxon>Metazoa</taxon>
        <taxon>Spiralia</taxon>
        <taxon>Lophotrochozoa</taxon>
        <taxon>Platyhelminthes</taxon>
        <taxon>Monogenea</taxon>
        <taxon>Monopisthocotylea</taxon>
        <taxon>Dactylogyridea</taxon>
        <taxon>Ancyrocephalidae</taxon>
        <taxon>Cichlidogyrus</taxon>
    </lineage>
</organism>
<dbReference type="EMBL" id="JBJKFK010000139">
    <property type="protein sequence ID" value="KAL3319402.1"/>
    <property type="molecule type" value="Genomic_DNA"/>
</dbReference>
<evidence type="ECO:0000313" key="2">
    <source>
        <dbReference type="Proteomes" id="UP001626550"/>
    </source>
</evidence>
<comment type="caution">
    <text evidence="1">The sequence shown here is derived from an EMBL/GenBank/DDBJ whole genome shotgun (WGS) entry which is preliminary data.</text>
</comment>
<reference evidence="1 2" key="1">
    <citation type="submission" date="2024-11" db="EMBL/GenBank/DDBJ databases">
        <title>Adaptive evolution of stress response genes in parasites aligns with host niche diversity.</title>
        <authorList>
            <person name="Hahn C."/>
            <person name="Resl P."/>
        </authorList>
    </citation>
    <scope>NUCLEOTIDE SEQUENCE [LARGE SCALE GENOMIC DNA]</scope>
    <source>
        <strain evidence="1">EGGRZ-B1_66</strain>
        <tissue evidence="1">Body</tissue>
    </source>
</reference>
<sequence length="110" mass="12771">MKPIVEECPSEDYMKYLGRRLTVKNLRRNHSYDNFDHRKLPGSPVEIKSKSHPLDLDLKKNLESSLESYSCSDCMDTFDVNPEAIVQAKTFLQDAIHVRIFSRNFIVIPV</sequence>
<gene>
    <name evidence="1" type="ORF">Ciccas_001917</name>
</gene>
<accession>A0ABD2QJP5</accession>
<keyword evidence="2" id="KW-1185">Reference proteome</keyword>
<protein>
    <submittedName>
        <fullName evidence="1">Uncharacterized protein</fullName>
    </submittedName>
</protein>
<dbReference type="AlphaFoldDB" id="A0ABD2QJP5"/>
<dbReference type="Proteomes" id="UP001626550">
    <property type="component" value="Unassembled WGS sequence"/>
</dbReference>